<dbReference type="Proteomes" id="UP001164819">
    <property type="component" value="Chromosome"/>
</dbReference>
<comment type="subcellular location">
    <subcellularLocation>
        <location evidence="1">Membrane</location>
        <topology evidence="1">Single-pass membrane protein</topology>
    </subcellularLocation>
</comment>
<dbReference type="Pfam" id="PF04357">
    <property type="entry name" value="TamB"/>
    <property type="match status" value="1"/>
</dbReference>
<evidence type="ECO:0000256" key="1">
    <source>
        <dbReference type="ARBA" id="ARBA00004167"/>
    </source>
</evidence>
<dbReference type="GO" id="GO:0097347">
    <property type="term" value="C:TAM protein secretion complex"/>
    <property type="evidence" value="ECO:0007669"/>
    <property type="project" value="TreeGrafter"/>
</dbReference>
<sequence>MRRRLLILLFIPFFLLGGLIWLAGQEWALQWVVQKVVQAGDGDIEIEGVSGTLLGSLEIEKITLGSAERDIRVDHLMFEWNPWRILQGRLDVSLISADSISVDLKQSSEEPFVLPQSLAPPVSIQVSDVHFDSVSVTKSGVGISLQNVNFSLVSDAAAWRVKDLGFDSPLGNTGINMSLGTARPYRVDGTIRLENELARANASVMLSGDLNRLNVTGNLDGYDAKGQVEAIVTPFASFPFEAVQLDIKGLDPSRIESTWPVADFDARIEVRADKNRSLKGQVAVKNSKPGPFDRNEVPVRFLKGKIEGDVDNILLNDILLDFGKAGQFTGNGQFVSEKVVLALETSRFDLHEISSRIRQTRISGKIRFLQWEKNQDFRIELGENHIRLNARLLKKENELDLEELLIKADRSELRMTGHMNLDEGQAFKLAGEVNRFNFASFGQFAESDLNFRLDISGSLKPRQDILVRYSFLPSRLFNQALAGKGQFHIGNKEINDVNILLTLGANSMSVSGNLGKPGDRLAWKLKAPDLESFGKGYKGALSGEGELNGSLDSMHVAMDLEGTDFLVLGQYGAGKLQARLRFGTELGNRIAINARLDDVTVGSGTWNTIQAGIDGTLRSHDIRITAKNDLFDLVAQATGGLTSKEIWEGRLDILENQGKQPFELSSSVPVRIGSHEISLRNMTLKLPDGQLTVEKLVKKGHLLETSGNARGVPLAYLLAVSPDSGNTVRTTLTFGVDWSLVAGRSLDGKVHLYREQGDITLLGDNRIKLGLNTFDVQATFSRNTANLDARIESAKAGTVQARAMTKFVLHNGSWSISKESPFELSVHADVPSVAWIGPLTGQPDMELGGSLSLQVNGNGTLGNPRLSGNVEGKNLSVSWLSMGVNLSRGEISAELDGNRMQIVKGIIYGPEGRLQIGGGVQLKNGELLSNLHFQTDKLLILSNVDRQLAITGKGDFSLDRNRVQLTGEWHVNRAMIILTDSRNVTYSKDVVVLGRPEKKTDNPVPLRFDLKVGLGNEFYLKGKGVDTRLAGQIQAVSAQDNRLRVFGTVNTEDGSYTAFGQKLTIKKGQVTFSGPVENPTIDILAVREFPPTEDVTEVGVSVKGTAQSPKVQLVSTPEVSDTEKLSWLVLGYSGGENGDDQQRALIATAAAAILSTEQSGGLPTRLASTIGLDDIGISSSSQLDETVLSLTKRISSRLYLTYEQGLTGATNLIKLRYIISRRLSLVGQTGTITAVDLLYDWKFD</sequence>
<dbReference type="PANTHER" id="PTHR36985">
    <property type="entry name" value="TRANSLOCATION AND ASSEMBLY MODULE SUBUNIT TAMB"/>
    <property type="match status" value="1"/>
</dbReference>
<proteinExistence type="predicted"/>
<evidence type="ECO:0000256" key="3">
    <source>
        <dbReference type="ARBA" id="ARBA00022989"/>
    </source>
</evidence>
<keyword evidence="3" id="KW-1133">Transmembrane helix</keyword>
<protein>
    <submittedName>
        <fullName evidence="6">Translocation/assembly module TamB domain-containing protein</fullName>
    </submittedName>
</protein>
<evidence type="ECO:0000256" key="4">
    <source>
        <dbReference type="ARBA" id="ARBA00023136"/>
    </source>
</evidence>
<dbReference type="GO" id="GO:0009306">
    <property type="term" value="P:protein secretion"/>
    <property type="evidence" value="ECO:0007669"/>
    <property type="project" value="InterPro"/>
</dbReference>
<dbReference type="EMBL" id="CP098251">
    <property type="protein sequence ID" value="WAV91547.1"/>
    <property type="molecule type" value="Genomic_DNA"/>
</dbReference>
<evidence type="ECO:0000313" key="6">
    <source>
        <dbReference type="EMBL" id="WAV91547.1"/>
    </source>
</evidence>
<name>A0A9E9NUE1_9BURK</name>
<evidence type="ECO:0000259" key="5">
    <source>
        <dbReference type="Pfam" id="PF04357"/>
    </source>
</evidence>
<feature type="domain" description="Translocation and assembly module TamB C-terminal" evidence="5">
    <location>
        <begin position="911"/>
        <end position="1243"/>
    </location>
</feature>
<gene>
    <name evidence="6" type="ORF">NB646_01945</name>
</gene>
<dbReference type="GO" id="GO:0005886">
    <property type="term" value="C:plasma membrane"/>
    <property type="evidence" value="ECO:0007669"/>
    <property type="project" value="InterPro"/>
</dbReference>
<dbReference type="PANTHER" id="PTHR36985:SF1">
    <property type="entry name" value="TRANSLOCATION AND ASSEMBLY MODULE SUBUNIT TAMB"/>
    <property type="match status" value="1"/>
</dbReference>
<keyword evidence="4" id="KW-0472">Membrane</keyword>
<accession>A0A9E9NUE1</accession>
<organism evidence="6">
    <name type="scientific">Oxalobacter aliiformigenes</name>
    <dbReference type="NCBI Taxonomy" id="2946593"/>
    <lineage>
        <taxon>Bacteria</taxon>
        <taxon>Pseudomonadati</taxon>
        <taxon>Pseudomonadota</taxon>
        <taxon>Betaproteobacteria</taxon>
        <taxon>Burkholderiales</taxon>
        <taxon>Oxalobacteraceae</taxon>
        <taxon>Oxalobacter</taxon>
    </lineage>
</organism>
<reference evidence="6" key="1">
    <citation type="journal article" date="2022" name="Front. Microbiol.">
        <title>New perspectives on an old grouping: The genomic and phenotypic variability of Oxalobacter formigenes and the implications for calcium oxalate stone prevention.</title>
        <authorList>
            <person name="Chmiel J.A."/>
            <person name="Carr C."/>
            <person name="Stuivenberg G.A."/>
            <person name="Venema R."/>
            <person name="Chanyi R.M."/>
            <person name="Al K.F."/>
            <person name="Giguere D."/>
            <person name="Say H."/>
            <person name="Akouris P.P."/>
            <person name="Dominguez Romero S.A."/>
            <person name="Kwong A."/>
            <person name="Tai V."/>
            <person name="Koval S.F."/>
            <person name="Razvi H."/>
            <person name="Bjazevic J."/>
            <person name="Burton J.P."/>
        </authorList>
    </citation>
    <scope>NUCLEOTIDE SEQUENCE</scope>
    <source>
        <strain evidence="6">OxK</strain>
    </source>
</reference>
<evidence type="ECO:0000256" key="2">
    <source>
        <dbReference type="ARBA" id="ARBA00022692"/>
    </source>
</evidence>
<dbReference type="InterPro" id="IPR007452">
    <property type="entry name" value="TamB_C"/>
</dbReference>
<dbReference type="AlphaFoldDB" id="A0A9E9NUE1"/>
<dbReference type="RefSeq" id="WP_269316097.1">
    <property type="nucleotide sequence ID" value="NZ_CP098251.1"/>
</dbReference>
<keyword evidence="2" id="KW-0812">Transmembrane</keyword>